<organism evidence="2 3">
    <name type="scientific">Cellulomonas wangsupingiae</name>
    <dbReference type="NCBI Taxonomy" id="2968085"/>
    <lineage>
        <taxon>Bacteria</taxon>
        <taxon>Bacillati</taxon>
        <taxon>Actinomycetota</taxon>
        <taxon>Actinomycetes</taxon>
        <taxon>Micrococcales</taxon>
        <taxon>Cellulomonadaceae</taxon>
        <taxon>Cellulomonas</taxon>
    </lineage>
</organism>
<evidence type="ECO:0000313" key="2">
    <source>
        <dbReference type="EMBL" id="UUI64457.1"/>
    </source>
</evidence>
<dbReference type="InterPro" id="IPR019719">
    <property type="entry name" value="DUF2599"/>
</dbReference>
<protein>
    <submittedName>
        <fullName evidence="2">DUF2599 domain-containing protein</fullName>
    </submittedName>
</protein>
<sequence length="237" mass="23595">MVTTPPPSSAGSSAGAGPVVPDAGTVLQDGAPLADAARLGHDAGSLLPADGGGLQVVDQGDGSILATAQAPPGTLGWVAPPPGGRVEVQTDGSLTLHDEAGTVVAALAAPVAADGTRGAWRPEGDVVALDGPTGSASFVVGTVPLENATWGEAEGGRSLAVVPAPWVRTGSLAAQQALASRLAVAEPEAASPSMQAQLWCHVLGARDKASWNLEPWRPEVGTATMLTTRCNPTDDDL</sequence>
<dbReference type="RefSeq" id="WP_227566580.1">
    <property type="nucleotide sequence ID" value="NZ_CP101989.1"/>
</dbReference>
<feature type="region of interest" description="Disordered" evidence="1">
    <location>
        <begin position="1"/>
        <end position="23"/>
    </location>
</feature>
<keyword evidence="3" id="KW-1185">Reference proteome</keyword>
<name>A0ABY5K205_9CELL</name>
<gene>
    <name evidence="2" type="ORF">NP075_15240</name>
</gene>
<evidence type="ECO:0000256" key="1">
    <source>
        <dbReference type="SAM" id="MobiDB-lite"/>
    </source>
</evidence>
<accession>A0ABY5K205</accession>
<evidence type="ECO:0000313" key="3">
    <source>
        <dbReference type="Proteomes" id="UP001317322"/>
    </source>
</evidence>
<dbReference type="EMBL" id="CP101989">
    <property type="protein sequence ID" value="UUI64457.1"/>
    <property type="molecule type" value="Genomic_DNA"/>
</dbReference>
<dbReference type="Pfam" id="PF10783">
    <property type="entry name" value="DUF2599"/>
    <property type="match status" value="1"/>
</dbReference>
<dbReference type="Proteomes" id="UP001317322">
    <property type="component" value="Chromosome"/>
</dbReference>
<proteinExistence type="predicted"/>
<feature type="compositionally biased region" description="Low complexity" evidence="1">
    <location>
        <begin position="9"/>
        <end position="18"/>
    </location>
</feature>
<reference evidence="2 3" key="1">
    <citation type="submission" date="2022-07" db="EMBL/GenBank/DDBJ databases">
        <title>Novel species in genus cellulomonas.</title>
        <authorList>
            <person name="Ye L."/>
        </authorList>
    </citation>
    <scope>NUCLEOTIDE SEQUENCE [LARGE SCALE GENOMIC DNA]</scope>
    <source>
        <strain evidence="3">zg-Y908</strain>
    </source>
</reference>